<evidence type="ECO:0000259" key="12">
    <source>
        <dbReference type="PROSITE" id="PS01180"/>
    </source>
</evidence>
<feature type="domain" description="CUB" evidence="12">
    <location>
        <begin position="1939"/>
        <end position="2054"/>
    </location>
</feature>
<keyword evidence="5" id="KW-0677">Repeat</keyword>
<evidence type="ECO:0000259" key="13">
    <source>
        <dbReference type="PROSITE" id="PS50026"/>
    </source>
</evidence>
<dbReference type="PANTHER" id="PTHR24251:SF37">
    <property type="entry name" value="CUB DOMAIN-CONTAINING PROTEIN"/>
    <property type="match status" value="1"/>
</dbReference>
<dbReference type="STRING" id="104452.A0A0L7LS14"/>
<dbReference type="FunFam" id="2.10.25.10:FF:000038">
    <property type="entry name" value="Fibrillin 2"/>
    <property type="match status" value="1"/>
</dbReference>
<organism evidence="14 15">
    <name type="scientific">Operophtera brumata</name>
    <name type="common">Winter moth</name>
    <name type="synonym">Phalaena brumata</name>
    <dbReference type="NCBI Taxonomy" id="104452"/>
    <lineage>
        <taxon>Eukaryota</taxon>
        <taxon>Metazoa</taxon>
        <taxon>Ecdysozoa</taxon>
        <taxon>Arthropoda</taxon>
        <taxon>Hexapoda</taxon>
        <taxon>Insecta</taxon>
        <taxon>Pterygota</taxon>
        <taxon>Neoptera</taxon>
        <taxon>Endopterygota</taxon>
        <taxon>Lepidoptera</taxon>
        <taxon>Glossata</taxon>
        <taxon>Ditrysia</taxon>
        <taxon>Geometroidea</taxon>
        <taxon>Geometridae</taxon>
        <taxon>Larentiinae</taxon>
        <taxon>Operophtera</taxon>
    </lineage>
</organism>
<feature type="domain" description="CUB" evidence="12">
    <location>
        <begin position="3142"/>
        <end position="3253"/>
    </location>
</feature>
<reference evidence="14 15" key="1">
    <citation type="journal article" date="2015" name="Genome Biol. Evol.">
        <title>The genome of winter moth (Operophtera brumata) provides a genomic perspective on sexual dimorphism and phenology.</title>
        <authorList>
            <person name="Derks M.F."/>
            <person name="Smit S."/>
            <person name="Salis L."/>
            <person name="Schijlen E."/>
            <person name="Bossers A."/>
            <person name="Mateman C."/>
            <person name="Pijl A.S."/>
            <person name="de Ridder D."/>
            <person name="Groenen M.A."/>
            <person name="Visser M.E."/>
            <person name="Megens H.J."/>
        </authorList>
    </citation>
    <scope>NUCLEOTIDE SEQUENCE [LARGE SCALE GENOMIC DNA]</scope>
    <source>
        <strain evidence="14">WM2013NL</strain>
        <tissue evidence="14">Head and thorax</tissue>
    </source>
</reference>
<dbReference type="PROSITE" id="PS01187">
    <property type="entry name" value="EGF_CA"/>
    <property type="match status" value="1"/>
</dbReference>
<feature type="domain" description="EGF-like" evidence="13">
    <location>
        <begin position="478"/>
        <end position="517"/>
    </location>
</feature>
<evidence type="ECO:0000313" key="14">
    <source>
        <dbReference type="EMBL" id="KOB78169.1"/>
    </source>
</evidence>
<feature type="transmembrane region" description="Helical" evidence="11">
    <location>
        <begin position="29"/>
        <end position="48"/>
    </location>
</feature>
<dbReference type="InterPro" id="IPR018097">
    <property type="entry name" value="EGF_Ca-bd_CS"/>
</dbReference>
<accession>A0A0L7LS14</accession>
<feature type="domain" description="CUB" evidence="12">
    <location>
        <begin position="2564"/>
        <end position="2672"/>
    </location>
</feature>
<feature type="disulfide bond" evidence="9">
    <location>
        <begin position="993"/>
        <end position="1020"/>
    </location>
</feature>
<feature type="domain" description="CUB" evidence="12">
    <location>
        <begin position="873"/>
        <end position="989"/>
    </location>
</feature>
<dbReference type="PROSITE" id="PS00010">
    <property type="entry name" value="ASX_HYDROXYL"/>
    <property type="match status" value="1"/>
</dbReference>
<dbReference type="GO" id="GO:0005886">
    <property type="term" value="C:plasma membrane"/>
    <property type="evidence" value="ECO:0007669"/>
    <property type="project" value="UniProtKB-SubCell"/>
</dbReference>
<dbReference type="InterPro" id="IPR000152">
    <property type="entry name" value="EGF-type_Asp/Asn_hydroxyl_site"/>
</dbReference>
<feature type="domain" description="CUB" evidence="12">
    <location>
        <begin position="1232"/>
        <end position="1345"/>
    </location>
</feature>
<feature type="domain" description="CUB" evidence="12">
    <location>
        <begin position="1469"/>
        <end position="1579"/>
    </location>
</feature>
<dbReference type="InterPro" id="IPR009030">
    <property type="entry name" value="Growth_fac_rcpt_cys_sf"/>
</dbReference>
<keyword evidence="11" id="KW-0812">Transmembrane</keyword>
<feature type="disulfide bond" evidence="9">
    <location>
        <begin position="641"/>
        <end position="668"/>
    </location>
</feature>
<comment type="caution">
    <text evidence="14">The sequence shown here is derived from an EMBL/GenBank/DDBJ whole genome shotgun (WGS) entry which is preliminary data.</text>
</comment>
<dbReference type="InterPro" id="IPR049883">
    <property type="entry name" value="NOTCH1_EGF-like"/>
</dbReference>
<feature type="disulfide bond" evidence="10">
    <location>
        <begin position="196"/>
        <end position="205"/>
    </location>
</feature>
<evidence type="ECO:0000313" key="15">
    <source>
        <dbReference type="Proteomes" id="UP000037510"/>
    </source>
</evidence>
<feature type="domain" description="CUB" evidence="12">
    <location>
        <begin position="2435"/>
        <end position="2560"/>
    </location>
</feature>
<proteinExistence type="predicted"/>
<dbReference type="SMART" id="SM00042">
    <property type="entry name" value="CUB"/>
    <property type="match status" value="25"/>
</dbReference>
<dbReference type="InterPro" id="IPR001881">
    <property type="entry name" value="EGF-like_Ca-bd_dom"/>
</dbReference>
<dbReference type="FunFam" id="2.60.120.290:FF:000005">
    <property type="entry name" value="Procollagen C-endopeptidase enhancer 1"/>
    <property type="match status" value="2"/>
</dbReference>
<feature type="domain" description="CUB" evidence="12">
    <location>
        <begin position="1702"/>
        <end position="1823"/>
    </location>
</feature>
<feature type="domain" description="CUB" evidence="12">
    <location>
        <begin position="760"/>
        <end position="872"/>
    </location>
</feature>
<name>A0A0L7LS14_OPEBR</name>
<evidence type="ECO:0000256" key="1">
    <source>
        <dbReference type="ARBA" id="ARBA00004236"/>
    </source>
</evidence>
<dbReference type="PROSITE" id="PS00022">
    <property type="entry name" value="EGF_1"/>
    <property type="match status" value="4"/>
</dbReference>
<evidence type="ECO:0000256" key="6">
    <source>
        <dbReference type="ARBA" id="ARBA00023136"/>
    </source>
</evidence>
<gene>
    <name evidence="14" type="ORF">OBRU01_00564</name>
</gene>
<keyword evidence="2" id="KW-1003">Cell membrane</keyword>
<dbReference type="SUPFAM" id="SSF57196">
    <property type="entry name" value="EGF/Laminin"/>
    <property type="match status" value="4"/>
</dbReference>
<feature type="domain" description="CUB" evidence="12">
    <location>
        <begin position="3391"/>
        <end position="3544"/>
    </location>
</feature>
<feature type="domain" description="CUB" evidence="12">
    <location>
        <begin position="3027"/>
        <end position="3140"/>
    </location>
</feature>
<dbReference type="Proteomes" id="UP000037510">
    <property type="component" value="Unassembled WGS sequence"/>
</dbReference>
<dbReference type="Gene3D" id="2.10.25.10">
    <property type="entry name" value="Laminin"/>
    <property type="match status" value="6"/>
</dbReference>
<sequence>MRLLSQTINYAVLKHSSTSQYNRWIMSRLLIQCSFLIIWFGILGGEVYQDRPKIKTSDGDLILEPAFDKNIYLLPNGPKSNVFVGEVNILNPKSEKGDQQNGPAINDDLEILINGPTGILKRLEELESKNSPLLHDELYLNISILWRKFNNINRKVNNLQVQLNNLGRRATDECESDPCKHGGTCLNLLDGHHCLCPSNWEGKDCDIDVNECRNFAGTDLGCQNGATCINRPGAYECLCRSGWFGLHCTRKAKDCSGGDFEMCGHGKCLQVPTGEGITCICHQGWTTNGTGVECLTDVNECESHQGYRCSVNPRVECINLPGSFRCGQCPTGYEGDGYTCSDINECIVIPNGGCNRMVACQNTVGSRICGPCPTGYQGDGVICSWRGSCNINHGGCHPSAQCIEHFPIGGQGAQCICPFGMEGDGVGLNGCFFSTGNNNSIASCASNPCGIHGQCHILRSGYTCVCQRGYGGSRCDVPTDLCASNPCQNGGFCRSDDNSARGFRCECTAQYSGALCQVLSKTCGGVLDEEEGNIVYPISNTTYNHNARCAWVIHTVPGKVINVTFSKFNLEDHSECLNDFLQIHDGRSSVNLLVGRFCGNSLPNGGNIVSSHNYLYLWFRSDATVSKNGFALHWTSSDPICGGELDATKHGHISSPGSPGKYPPNRDCFWHLTTNFGKRIQLHFFALDIEKHANCSFDYLAIYDGMRISDPLLARYCNSSQPSPIQSSGSEILIYFHSDAFGAGTGFQLAYAPIEGIPGCGGFFTADKGEIISPSYDGSYLSNMLCEYKIKTSPDTKIRIDFKLFSLERSFKCKFDYLKLYDGPSADSPLVGKFCGSTYPKHYTSSTNVLFLRFKSDFTVSSEGFKLSYQALCQISLKGDSGVIKSPGYPLDYPRNKVCEYTISTTPGKAIQLVFQDFDIEDNNHFNCQYDHVEIRDGPNANSTLLGRYCGGMEHMPPVHTSTHNYMHIVFRSDMSVTGAGFYANYTTIDTECGGIFRTNPGLINHPSGESISYENYQSCTWIVIAPEGMHIKLTWNRFEVENMPGCESDYLELVEEDDNNDNNNFGKFCGSKHPPALTTSTNRLKILFNSDSSVRLGGFSVSYTFLDEKSHCGGTYYKIHGFIYSPGWPHKYQTNRDCTWTITVPVGQQIRLNISKFDLERPIRGKCISGDYLEIRNGESHFSPLIGTYCGNFETKRVLSLSNVINIHFHSDFYLTGNGFKIEWDGSLMGCGGTLTSSTGSISSPNYPETYSENSECSYKIVTSLGSRIRIVFTDLDLERTTNCKDDYVEIFDGKDPVAPSLGKHCVMSAGLNNIETSTNYAFIKFRSDFYIGGKGFLINYYTICSNNLTGRYGVIESPDYPNNYPLLLHCLWNINVPMGNKIKVVFNNFDIFESYYLTRWPRIGRVHCDQDYLQWKESSEPTYSNKLCGNTLPHTIITKRNSLQIKFESGLFGSKTGFRLEWINDVCGGHIKKSSGSVSVNASVTSAGEIECEWLVETSIGKSINLIISGLYLSDSQNCTTDAVEIYNGQDMKSPLLTKICHREPSWVQSTANYMFIRFVKHSALRGAYFTSSFSSPKTACGGRMESLSGFIYSKNYPKNYDNNLDCTWIISVPFHHRIQLNFMDFDLDSYSSTDNEDSCGDSIKIYDNEFMLTSNYTKIVCPKSNISQIITKYSNIMIQFITDNYGSAKGFKIGFSVSCGAQISAVSDGIITNDKYLGGTNKSCTWTIMAAKLDQRISLTFTHISLPKDTGASQVASNRSCSSSYIRVFDGDDDQAPQMDEYCGQKAPPMIVSRGSAITVVLGTYSNNIVGHFSAHYSPLDTACGGTFTSEEGAIASPNYPHSYPNGADCEWVLSTSPGNRVYVTFKQFSLEYSDGCNEDYLEIRENNGAGKLLGVYCGNDIPINTTAATKLYIKFHSNDKSSGQDFFLLHYGFLHGNDLIGIDQGEIASPLFPHQYLGAGEYTWRILLTGKETITLTIVRLEIHSYTEICYNKLSIYDGYDDTAPLLDELCGILSSTIKVLQTTSNVAFIKLTLDEANTGALFYTRWTKSNQKSDDAGGEGKINCGSNSTAIILPGKGIAIQSPNYPNEYDDDLNCQWVYKSTSGRHLRLNFQDFELEEMSHCVADSVSVYSSDNLIKWKPIKEVQCKSQPMLFQDIDTSKYMKIRFKTDSSVKKKGFRGQIKSMCGGYLTELSGIIGLSWNDLNGPLGLSNIIRCNWTVKVRPGRVIKLYYLLFNITNDSDNCVASVTLHNGDTIEAPLLASGKYCGYSHEHRYDITTSSNTLFITFVKNIPRYSRTFQTFKIYYEENNIECGLTSKLSSDHSWEIISSPNYPSVPVPYSECVWVFNGPPGEILRIDFIDRFDLADSDDCGTEFVELRDGLSNLSPLIDRYCSERPPTEKTSSNTLYIKYSTQLSEPRNGFKANVSIDSCGGTMISDSGEITSPGYPHMNSMQYNTACVWTIRGSPRLVYRIIPNDVDLPESETPCATKVTFQEKIKANNTFIILRTLCNDDDVKNMAPIETSSSEVIIKFEVGKPSEWYDASRKRGFRFSFNSYWPVCGGTVKASEGYLFTPSYPLETTIRYCQWFIEVPEKTRRVRLELLDVETESHSIGIYNDILFQSLIDSMPGLSNSSTTRVFESSGNKLALFIWLNPVSSRHKFKAKFSSDEQALCGGELVGLRGQVVSPNLERSYYCNWNYDVKSTVNEANDKYEYNTILFSLKLNSSVTSTQCRAYTDPKLSIESLVNNRGLFYRHNYCTTTETSVRVPSSVLELKAVKNKGSKLYFILEWNAQPCGGIIQVSDKAVNVLNIPGNYNNSLDCAWIVVSPFNNRVEFKMEGSFQFGCDDEFVRISQGAAQSAPIIGDYCKSKRLDEPLTTNFRYMTIEYHSKAPNNNTNIKLMAKVAKGQCGGVLGSFQHVFVSPNYPKNYDSNLECTWTISANLGNRISLTFIDRFVIEDKPNCTKDVVIIYDWKDDDYNEIARVCGRQIPKPYNSTYNKMKVVLRTDDKTNMDGFKAKWTPICGGRYTASENEQVLYSPGFPHNYSPMMDCTYDIIASNDETLIIKFLEFELEGTYPGCKFDNLTITVSSVYEYYKRIHCGNEMPSTITQFSKVSLLFKSDRSFQRKGFKLSYVVNKCGGQVIEPTILTSNINELYDKNLNCTWYIQAPTNKIVVLKFLYVDLENNDCYNDYVAIFDGLLIDDDKRLALMCGHVNSTTVLRSQGNKLLLQFVSDETVSYKGFKVEVMFSYAESMGCGGKVNLTTPASKTLVNPFIGNNSQYESYLDCHWTINSPPDTIIKIEFSKFHVAPCRNPNQTEVGYSKCDCDLVEIKDGINPDSLTIGTFCGFTIPPIFFSSRNIMSIRLSTDGEIESDGFEANLSFQQSLCGKSRFLISDTIQRVVSPGYERGIVPRGLHCIYYFNPRDRYNVFRISFITLDLQFATNQGGVSKCNKDKLEIVNHPVPRNISLGKDYVMNHDGEDSFFTQDYYYEQMSPRRVEFCGTKKPSDLYITGGTAVILTTSPESDSVKYKGFEIEIVFAGFCGRNYTDTQGKIQTPYSSYLSKYSKTNDCYTLITAPENNTISAYFISITPCFMNENCFLDIYDGGDATSTKLVSIKNGYENEYPVFSTGRYMLLHSHQNTDRVYYDLNYVTTDKGRGCGGKLMNELGKVTSPMYPEMYRKQSTCEWLLETPHGTRIKLHFSVFDLGRICDQNYLQLVDSKGNVISSYCSEQPADYISVDNFVKIVFITTVNNGGTGWVAEFIGIL</sequence>
<feature type="domain" description="CUB" evidence="12">
    <location>
        <begin position="1346"/>
        <end position="1467"/>
    </location>
</feature>
<dbReference type="InterPro" id="IPR000742">
    <property type="entry name" value="EGF"/>
</dbReference>
<feature type="domain" description="CUB" evidence="12">
    <location>
        <begin position="641"/>
        <end position="754"/>
    </location>
</feature>
<evidence type="ECO:0000256" key="9">
    <source>
        <dbReference type="PROSITE-ProRule" id="PRU00059"/>
    </source>
</evidence>
<dbReference type="FunFam" id="2.10.25.10:FF:000260">
    <property type="entry name" value="Notch receptor 4"/>
    <property type="match status" value="1"/>
</dbReference>
<dbReference type="InterPro" id="IPR035914">
    <property type="entry name" value="Sperma_CUB_dom_sf"/>
</dbReference>
<feature type="domain" description="CUB" evidence="12">
    <location>
        <begin position="2317"/>
        <end position="2433"/>
    </location>
</feature>
<dbReference type="SUPFAM" id="SSF49854">
    <property type="entry name" value="Spermadhesin, CUB domain"/>
    <property type="match status" value="26"/>
</dbReference>
<dbReference type="SMART" id="SM00181">
    <property type="entry name" value="EGF"/>
    <property type="match status" value="8"/>
</dbReference>
<dbReference type="PROSITE" id="PS50026">
    <property type="entry name" value="EGF_3"/>
    <property type="match status" value="4"/>
</dbReference>
<feature type="disulfide bond" evidence="10">
    <location>
        <begin position="507"/>
        <end position="516"/>
    </location>
</feature>
<evidence type="ECO:0000256" key="7">
    <source>
        <dbReference type="ARBA" id="ARBA00023157"/>
    </source>
</evidence>
<feature type="domain" description="CUB" evidence="12">
    <location>
        <begin position="993"/>
        <end position="1107"/>
    </location>
</feature>
<dbReference type="SUPFAM" id="SSF57184">
    <property type="entry name" value="Growth factor receptor domain"/>
    <property type="match status" value="1"/>
</dbReference>
<dbReference type="CDD" id="cd00041">
    <property type="entry name" value="CUB"/>
    <property type="match status" value="24"/>
</dbReference>
<keyword evidence="4" id="KW-0732">Signal</keyword>
<dbReference type="SMART" id="SM00179">
    <property type="entry name" value="EGF_CA"/>
    <property type="match status" value="6"/>
</dbReference>
<dbReference type="GO" id="GO:0005509">
    <property type="term" value="F:calcium ion binding"/>
    <property type="evidence" value="ECO:0007669"/>
    <property type="project" value="InterPro"/>
</dbReference>
<dbReference type="PROSITE" id="PS01186">
    <property type="entry name" value="EGF_2"/>
    <property type="match status" value="2"/>
</dbReference>
<feature type="domain" description="CUB" evidence="12">
    <location>
        <begin position="1113"/>
        <end position="1228"/>
    </location>
</feature>
<evidence type="ECO:0000256" key="5">
    <source>
        <dbReference type="ARBA" id="ARBA00022737"/>
    </source>
</evidence>
<dbReference type="CDD" id="cd22201">
    <property type="entry name" value="cubilin_NTD"/>
    <property type="match status" value="1"/>
</dbReference>
<protein>
    <submittedName>
        <fullName evidence="14">Cubilin</fullName>
    </submittedName>
</protein>
<evidence type="ECO:0000256" key="4">
    <source>
        <dbReference type="ARBA" id="ARBA00022729"/>
    </source>
</evidence>
<feature type="domain" description="CUB" evidence="12">
    <location>
        <begin position="2913"/>
        <end position="3026"/>
    </location>
</feature>
<keyword evidence="11" id="KW-1133">Transmembrane helix</keyword>
<keyword evidence="8" id="KW-0325">Glycoprotein</keyword>
<evidence type="ECO:0000256" key="10">
    <source>
        <dbReference type="PROSITE-ProRule" id="PRU00076"/>
    </source>
</evidence>
<dbReference type="Pfam" id="PF00008">
    <property type="entry name" value="EGF"/>
    <property type="match status" value="3"/>
</dbReference>
<feature type="domain" description="CUB" evidence="12">
    <location>
        <begin position="2799"/>
        <end position="2909"/>
    </location>
</feature>
<dbReference type="EMBL" id="JTDY01000230">
    <property type="protein sequence ID" value="KOB78169.1"/>
    <property type="molecule type" value="Genomic_DNA"/>
</dbReference>
<comment type="subcellular location">
    <subcellularLocation>
        <location evidence="1">Cell membrane</location>
    </subcellularLocation>
</comment>
<feature type="disulfide bond" evidence="10">
    <location>
        <begin position="239"/>
        <end position="248"/>
    </location>
</feature>
<feature type="domain" description="CUB" evidence="12">
    <location>
        <begin position="2069"/>
        <end position="2189"/>
    </location>
</feature>
<dbReference type="FunFam" id="2.10.25.10:FF:000122">
    <property type="entry name" value="Protein crumbs homolog 2"/>
    <property type="match status" value="1"/>
</dbReference>
<dbReference type="PROSITE" id="PS01180">
    <property type="entry name" value="CUB"/>
    <property type="match status" value="25"/>
</dbReference>
<feature type="domain" description="CUB" evidence="12">
    <location>
        <begin position="1583"/>
        <end position="1701"/>
    </location>
</feature>
<dbReference type="FunFam" id="2.60.120.290:FF:000060">
    <property type="entry name" value="Cubilin homolog"/>
    <property type="match status" value="1"/>
</dbReference>
<feature type="domain" description="CUB" evidence="12">
    <location>
        <begin position="2190"/>
        <end position="2313"/>
    </location>
</feature>
<feature type="domain" description="EGF-like" evidence="13">
    <location>
        <begin position="440"/>
        <end position="476"/>
    </location>
</feature>
<dbReference type="PANTHER" id="PTHR24251">
    <property type="entry name" value="OVOCHYMASE-RELATED"/>
    <property type="match status" value="1"/>
</dbReference>
<evidence type="ECO:0000256" key="8">
    <source>
        <dbReference type="ARBA" id="ARBA00023180"/>
    </source>
</evidence>
<dbReference type="Pfam" id="PF07645">
    <property type="entry name" value="EGF_CA"/>
    <property type="match status" value="2"/>
</dbReference>
<evidence type="ECO:0000256" key="3">
    <source>
        <dbReference type="ARBA" id="ARBA00022536"/>
    </source>
</evidence>
<feature type="disulfide bond" evidence="10">
    <location>
        <begin position="466"/>
        <end position="475"/>
    </location>
</feature>
<feature type="domain" description="EGF-like" evidence="13">
    <location>
        <begin position="170"/>
        <end position="206"/>
    </location>
</feature>
<evidence type="ECO:0000256" key="2">
    <source>
        <dbReference type="ARBA" id="ARBA00022475"/>
    </source>
</evidence>
<feature type="domain" description="CUB" evidence="12">
    <location>
        <begin position="3664"/>
        <end position="3770"/>
    </location>
</feature>
<feature type="domain" description="CUB" evidence="12">
    <location>
        <begin position="523"/>
        <end position="637"/>
    </location>
</feature>
<dbReference type="InterPro" id="IPR000859">
    <property type="entry name" value="CUB_dom"/>
</dbReference>
<keyword evidence="3 10" id="KW-0245">EGF-like domain</keyword>
<dbReference type="FunFam" id="2.60.120.290:FF:000013">
    <property type="entry name" value="Membrane frizzled-related protein"/>
    <property type="match status" value="7"/>
</dbReference>
<dbReference type="CDD" id="cd00054">
    <property type="entry name" value="EGF_CA"/>
    <property type="match status" value="4"/>
</dbReference>
<keyword evidence="7 10" id="KW-1015">Disulfide bond</keyword>
<dbReference type="Gene3D" id="2.60.120.290">
    <property type="entry name" value="Spermadhesin, CUB domain"/>
    <property type="match status" value="26"/>
</dbReference>
<comment type="caution">
    <text evidence="10">Lacks conserved residue(s) required for the propagation of feature annotation.</text>
</comment>
<keyword evidence="6 11" id="KW-0472">Membrane</keyword>
<feature type="domain" description="CUB" evidence="12">
    <location>
        <begin position="3260"/>
        <end position="3387"/>
    </location>
</feature>
<feature type="domain" description="EGF-like" evidence="13">
    <location>
        <begin position="208"/>
        <end position="249"/>
    </location>
</feature>
<feature type="domain" description="CUB" evidence="12">
    <location>
        <begin position="1827"/>
        <end position="1938"/>
    </location>
</feature>
<keyword evidence="15" id="KW-1185">Reference proteome</keyword>
<evidence type="ECO:0000256" key="11">
    <source>
        <dbReference type="SAM" id="Phobius"/>
    </source>
</evidence>
<dbReference type="Pfam" id="PF00431">
    <property type="entry name" value="CUB"/>
    <property type="match status" value="23"/>
</dbReference>